<dbReference type="EMBL" id="CM023485">
    <property type="protein sequence ID" value="KAH6930722.1"/>
    <property type="molecule type" value="Genomic_DNA"/>
</dbReference>
<proteinExistence type="predicted"/>
<keyword evidence="2" id="KW-1185">Reference proteome</keyword>
<reference evidence="1" key="1">
    <citation type="submission" date="2020-05" db="EMBL/GenBank/DDBJ databases">
        <title>Large-scale comparative analyses of tick genomes elucidate their genetic diversity and vector capacities.</title>
        <authorList>
            <person name="Jia N."/>
            <person name="Wang J."/>
            <person name="Shi W."/>
            <person name="Du L."/>
            <person name="Sun Y."/>
            <person name="Zhan W."/>
            <person name="Jiang J."/>
            <person name="Wang Q."/>
            <person name="Zhang B."/>
            <person name="Ji P."/>
            <person name="Sakyi L.B."/>
            <person name="Cui X."/>
            <person name="Yuan T."/>
            <person name="Jiang B."/>
            <person name="Yang W."/>
            <person name="Lam T.T.-Y."/>
            <person name="Chang Q."/>
            <person name="Ding S."/>
            <person name="Wang X."/>
            <person name="Zhu J."/>
            <person name="Ruan X."/>
            <person name="Zhao L."/>
            <person name="Wei J."/>
            <person name="Que T."/>
            <person name="Du C."/>
            <person name="Cheng J."/>
            <person name="Dai P."/>
            <person name="Han X."/>
            <person name="Huang E."/>
            <person name="Gao Y."/>
            <person name="Liu J."/>
            <person name="Shao H."/>
            <person name="Ye R."/>
            <person name="Li L."/>
            <person name="Wei W."/>
            <person name="Wang X."/>
            <person name="Wang C."/>
            <person name="Yang T."/>
            <person name="Huo Q."/>
            <person name="Li W."/>
            <person name="Guo W."/>
            <person name="Chen H."/>
            <person name="Zhou L."/>
            <person name="Ni X."/>
            <person name="Tian J."/>
            <person name="Zhou Y."/>
            <person name="Sheng Y."/>
            <person name="Liu T."/>
            <person name="Pan Y."/>
            <person name="Xia L."/>
            <person name="Li J."/>
            <person name="Zhao F."/>
            <person name="Cao W."/>
        </authorList>
    </citation>
    <scope>NUCLEOTIDE SEQUENCE</scope>
    <source>
        <strain evidence="1">Hyas-2018</strain>
    </source>
</reference>
<comment type="caution">
    <text evidence="1">The sequence shown here is derived from an EMBL/GenBank/DDBJ whole genome shotgun (WGS) entry which is preliminary data.</text>
</comment>
<accession>A0ACB7S6B3</accession>
<sequence length="584" mass="66533">MTVVGSEGAADPVMNGRRYRLRSGRSVAASTSRTDYDVYYAHANRCFTLLVPHGCFIAQTFSRPIPSPDGEELTDQVAHYLTEQYDVFYKQFEFSMCDISARMHRLAERRSKIGQTVTGKYTNAMRVSNPIAAPTARPTLRALQTCGKLFQRATPRAFVWFAARPESSEETRASLSPRFPPCARVSYVRPKRPMSAILRRELRPRPRGGRRSDTIQASVLKLSTRRTTACSGAAAAFDARGQSSQRHRNPRPPSPSRHAAPRNAGEARYYFLHCRARLLRIRREKKGASLRQFILFRLRQISSVATRKQNGEPRACQRDERCRGVNSRSSPEIETSRARRETSVLKSRQGVTICDQRRRPVLMSRRRDNARDEKLNRQREAGVVHAGSHGLGYDPDVEDANAYVDSVLEFELPRRAGIFDPLTTHGFQPMNGHHLNGPSVRFVSFSVTGLRDVRRDGDCQLIRADDEQPTTLQCDLSTELRYVVVVNMTFGNTTMHNVRMNGTFHGVKGPLTITFSRSLPEKVEYAPRYEYMVDNIAWLPVRPNWYDIVQREFYLAMIHVFDFATNRVFAKQMFYAAKGVPFPE</sequence>
<name>A0ACB7S6B3_HYAAI</name>
<dbReference type="Proteomes" id="UP000821845">
    <property type="component" value="Chromosome 5"/>
</dbReference>
<organism evidence="1 2">
    <name type="scientific">Hyalomma asiaticum</name>
    <name type="common">Tick</name>
    <dbReference type="NCBI Taxonomy" id="266040"/>
    <lineage>
        <taxon>Eukaryota</taxon>
        <taxon>Metazoa</taxon>
        <taxon>Ecdysozoa</taxon>
        <taxon>Arthropoda</taxon>
        <taxon>Chelicerata</taxon>
        <taxon>Arachnida</taxon>
        <taxon>Acari</taxon>
        <taxon>Parasitiformes</taxon>
        <taxon>Ixodida</taxon>
        <taxon>Ixodoidea</taxon>
        <taxon>Ixodidae</taxon>
        <taxon>Hyalomminae</taxon>
        <taxon>Hyalomma</taxon>
    </lineage>
</organism>
<protein>
    <submittedName>
        <fullName evidence="1">Uncharacterized protein</fullName>
    </submittedName>
</protein>
<gene>
    <name evidence="1" type="ORF">HPB50_017866</name>
</gene>
<evidence type="ECO:0000313" key="2">
    <source>
        <dbReference type="Proteomes" id="UP000821845"/>
    </source>
</evidence>
<evidence type="ECO:0000313" key="1">
    <source>
        <dbReference type="EMBL" id="KAH6930722.1"/>
    </source>
</evidence>